<evidence type="ECO:0000313" key="2">
    <source>
        <dbReference type="EMBL" id="KAK9509103.1"/>
    </source>
</evidence>
<name>A0AAW1DIY9_9HEMI</name>
<evidence type="ECO:0000256" key="1">
    <source>
        <dbReference type="SAM" id="Phobius"/>
    </source>
</evidence>
<keyword evidence="3" id="KW-1185">Reference proteome</keyword>
<feature type="transmembrane region" description="Helical" evidence="1">
    <location>
        <begin position="30"/>
        <end position="48"/>
    </location>
</feature>
<keyword evidence="1" id="KW-0472">Membrane</keyword>
<dbReference type="AlphaFoldDB" id="A0AAW1DIY9"/>
<dbReference type="Proteomes" id="UP001461498">
    <property type="component" value="Unassembled WGS sequence"/>
</dbReference>
<protein>
    <submittedName>
        <fullName evidence="2">Uncharacterized protein</fullName>
    </submittedName>
</protein>
<comment type="caution">
    <text evidence="2">The sequence shown here is derived from an EMBL/GenBank/DDBJ whole genome shotgun (WGS) entry which is preliminary data.</text>
</comment>
<sequence>MMHTEFSGNLGVEIPSGQGKKYYRKAAHRYVIEIISLFFIFIYNIHIFNFI</sequence>
<keyword evidence="1" id="KW-1133">Transmembrane helix</keyword>
<reference evidence="2 3" key="1">
    <citation type="submission" date="2022-12" db="EMBL/GenBank/DDBJ databases">
        <title>Chromosome-level genome assembly of true bugs.</title>
        <authorList>
            <person name="Ma L."/>
            <person name="Li H."/>
        </authorList>
    </citation>
    <scope>NUCLEOTIDE SEQUENCE [LARGE SCALE GENOMIC DNA]</scope>
    <source>
        <strain evidence="2">Lab_2022b</strain>
    </source>
</reference>
<keyword evidence="1" id="KW-0812">Transmembrane</keyword>
<evidence type="ECO:0000313" key="3">
    <source>
        <dbReference type="Proteomes" id="UP001461498"/>
    </source>
</evidence>
<proteinExistence type="predicted"/>
<gene>
    <name evidence="2" type="ORF">O3M35_006492</name>
</gene>
<organism evidence="2 3">
    <name type="scientific">Rhynocoris fuscipes</name>
    <dbReference type="NCBI Taxonomy" id="488301"/>
    <lineage>
        <taxon>Eukaryota</taxon>
        <taxon>Metazoa</taxon>
        <taxon>Ecdysozoa</taxon>
        <taxon>Arthropoda</taxon>
        <taxon>Hexapoda</taxon>
        <taxon>Insecta</taxon>
        <taxon>Pterygota</taxon>
        <taxon>Neoptera</taxon>
        <taxon>Paraneoptera</taxon>
        <taxon>Hemiptera</taxon>
        <taxon>Heteroptera</taxon>
        <taxon>Panheteroptera</taxon>
        <taxon>Cimicomorpha</taxon>
        <taxon>Reduviidae</taxon>
        <taxon>Harpactorinae</taxon>
        <taxon>Harpactorini</taxon>
        <taxon>Rhynocoris</taxon>
    </lineage>
</organism>
<dbReference type="EMBL" id="JAPXFL010000003">
    <property type="protein sequence ID" value="KAK9509103.1"/>
    <property type="molecule type" value="Genomic_DNA"/>
</dbReference>
<accession>A0AAW1DIY9</accession>